<keyword evidence="1" id="KW-0927">Auxin signaling pathway</keyword>
<dbReference type="Gene3D" id="3.10.20.90">
    <property type="entry name" value="Phosphatidylinositol 3-kinase Catalytic Subunit, Chain A, domain 1"/>
    <property type="match status" value="1"/>
</dbReference>
<evidence type="ECO:0000313" key="3">
    <source>
        <dbReference type="EMBL" id="CAD6343484.1"/>
    </source>
</evidence>
<accession>A0A811SQ88</accession>
<dbReference type="InterPro" id="IPR033389">
    <property type="entry name" value="AUX/IAA_dom"/>
</dbReference>
<comment type="similarity">
    <text evidence="1">Belongs to the Aux/IAA family.</text>
</comment>
<keyword evidence="1" id="KW-0804">Transcription</keyword>
<keyword evidence="4" id="KW-1185">Reference proteome</keyword>
<dbReference type="Pfam" id="PF02309">
    <property type="entry name" value="AUX_IAA"/>
    <property type="match status" value="1"/>
</dbReference>
<feature type="domain" description="AUX/IAA" evidence="2">
    <location>
        <begin position="27"/>
        <end position="68"/>
    </location>
</feature>
<dbReference type="GO" id="GO:0005634">
    <property type="term" value="C:nucleus"/>
    <property type="evidence" value="ECO:0007669"/>
    <property type="project" value="UniProtKB-SubCell"/>
</dbReference>
<sequence>MAASEDGKTHSGALACSKQPWLPCRYEVSMDGKPYLRKVDVASYDDYDELAEALSEMFCYCSISKLAAMLHEINQKPTQIDDACVYNKPRGGLKLKKNCAFYFISRTAVGHVWRPGACHGV</sequence>
<dbReference type="Proteomes" id="UP000604825">
    <property type="component" value="Unassembled WGS sequence"/>
</dbReference>
<keyword evidence="1" id="KW-0678">Repressor</keyword>
<reference evidence="3" key="1">
    <citation type="submission" date="2020-10" db="EMBL/GenBank/DDBJ databases">
        <authorList>
            <person name="Han B."/>
            <person name="Lu T."/>
            <person name="Zhao Q."/>
            <person name="Huang X."/>
            <person name="Zhao Y."/>
        </authorList>
    </citation>
    <scope>NUCLEOTIDE SEQUENCE</scope>
</reference>
<organism evidence="3 4">
    <name type="scientific">Miscanthus lutarioriparius</name>
    <dbReference type="NCBI Taxonomy" id="422564"/>
    <lineage>
        <taxon>Eukaryota</taxon>
        <taxon>Viridiplantae</taxon>
        <taxon>Streptophyta</taxon>
        <taxon>Embryophyta</taxon>
        <taxon>Tracheophyta</taxon>
        <taxon>Spermatophyta</taxon>
        <taxon>Magnoliopsida</taxon>
        <taxon>Liliopsida</taxon>
        <taxon>Poales</taxon>
        <taxon>Poaceae</taxon>
        <taxon>PACMAD clade</taxon>
        <taxon>Panicoideae</taxon>
        <taxon>Andropogonodae</taxon>
        <taxon>Andropogoneae</taxon>
        <taxon>Saccharinae</taxon>
        <taxon>Miscanthus</taxon>
    </lineage>
</organism>
<comment type="subcellular location">
    <subcellularLocation>
        <location evidence="1">Nucleus</location>
    </subcellularLocation>
</comment>
<gene>
    <name evidence="3" type="ORF">NCGR_LOCUS67582</name>
</gene>
<name>A0A811SQ88_9POAL</name>
<dbReference type="EMBL" id="CAJGYO010000775">
    <property type="protein sequence ID" value="CAD6343484.1"/>
    <property type="molecule type" value="Genomic_DNA"/>
</dbReference>
<protein>
    <recommendedName>
        <fullName evidence="1">Auxin-responsive protein</fullName>
    </recommendedName>
</protein>
<evidence type="ECO:0000256" key="1">
    <source>
        <dbReference type="RuleBase" id="RU004549"/>
    </source>
</evidence>
<comment type="subunit">
    <text evidence="1">Homodimers and heterodimers.</text>
</comment>
<keyword evidence="1" id="KW-0805">Transcription regulation</keyword>
<dbReference type="GO" id="GO:0009734">
    <property type="term" value="P:auxin-activated signaling pathway"/>
    <property type="evidence" value="ECO:0007669"/>
    <property type="project" value="UniProtKB-UniRule"/>
</dbReference>
<comment type="function">
    <text evidence="1">Aux/IAA proteins are short-lived transcriptional factors that function as repressors of early auxin response genes at low auxin concentrations.</text>
</comment>
<evidence type="ECO:0000259" key="2">
    <source>
        <dbReference type="Pfam" id="PF02309"/>
    </source>
</evidence>
<evidence type="ECO:0000313" key="4">
    <source>
        <dbReference type="Proteomes" id="UP000604825"/>
    </source>
</evidence>
<keyword evidence="1" id="KW-0539">Nucleus</keyword>
<comment type="caution">
    <text evidence="3">The sequence shown here is derived from an EMBL/GenBank/DDBJ whole genome shotgun (WGS) entry which is preliminary data.</text>
</comment>
<dbReference type="AlphaFoldDB" id="A0A811SQ88"/>
<proteinExistence type="inferred from homology"/>